<protein>
    <recommendedName>
        <fullName evidence="4">DUF4283 domain-containing protein</fullName>
    </recommendedName>
</protein>
<accession>A0A7J6V2M6</accession>
<comment type="caution">
    <text evidence="2">The sequence shown here is derived from an EMBL/GenBank/DDBJ whole genome shotgun (WGS) entry which is preliminary data.</text>
</comment>
<evidence type="ECO:0008006" key="4">
    <source>
        <dbReference type="Google" id="ProtNLM"/>
    </source>
</evidence>
<evidence type="ECO:0000313" key="3">
    <source>
        <dbReference type="Proteomes" id="UP000554482"/>
    </source>
</evidence>
<dbReference type="OrthoDB" id="2005407at2759"/>
<keyword evidence="3" id="KW-1185">Reference proteome</keyword>
<sequence>MGTVRYFKIQSKTFRLDFVGGSLDESQIQISEFGKKGSFKATISPGCAKWLGNILCDLISVEREEFRSWEIIDKGTPVVAVARENRAGEVLQVFFHGRRGTKQAKCICFPAGWARNGWKEMGKGLLGLVMPTSDLNSVMANTQGKKPLGKIQEVNKGLTVKCSSNALYPVAEVQAERAVANVQWWKQAMMCGSSNPFVDWEWVRAKIYNRFGGATLRVLDSGEAVVFLSNDADREELERLPPLEAEGCVIKFRRWTPVEGGLPYNKNLSKPYWLTLKGIPLHLRVKKVVESLAGICGEMMEIDEPSLNFGVSNQRVKIKSSDLLMIPRLIFLEERGYKFKIQVMVEANEQWEKSWLAAEKEKESENQGMEKADVAQSKGGKEVVSEEPVESSRSFAEVVSSSYGSLPPGFKDTPPIIQISNSQNLNLENRWSAFNCLEQEENSNSQQDEIWSPRDRSPGREEGSRAQDQTVSLEGVEMLQAQRQEKGSLDDKRPKERRYTPGPVSVPIRNGPKWGVFRPNRFGLGPNLPFKFAPTHRKFRMEKENCDPNPSQPQIQILKRATDKGKEKQREICSIEEEVFHTDERDLPAISTPIHGDAVEENILSDTEGARDPQEGGVDGSEGQEQRKRTVEALKRSLLRCKTGEDIDIWIRWLASPMAGLLGVDGENNTEIIDAMFKKFCKEGNLEFCQEDLFDDAPMDDPEELLRKFEGLKEFSDVD</sequence>
<feature type="compositionally biased region" description="Basic and acidic residues" evidence="1">
    <location>
        <begin position="483"/>
        <end position="499"/>
    </location>
</feature>
<reference evidence="2 3" key="1">
    <citation type="submission" date="2020-06" db="EMBL/GenBank/DDBJ databases">
        <title>Transcriptomic and genomic resources for Thalictrum thalictroides and T. hernandezii: Facilitating candidate gene discovery in an emerging model plant lineage.</title>
        <authorList>
            <person name="Arias T."/>
            <person name="Riano-Pachon D.M."/>
            <person name="Di Stilio V.S."/>
        </authorList>
    </citation>
    <scope>NUCLEOTIDE SEQUENCE [LARGE SCALE GENOMIC DNA]</scope>
    <source>
        <strain evidence="3">cv. WT478/WT964</strain>
        <tissue evidence="2">Leaves</tissue>
    </source>
</reference>
<evidence type="ECO:0000313" key="2">
    <source>
        <dbReference type="EMBL" id="KAF5179269.1"/>
    </source>
</evidence>
<feature type="compositionally biased region" description="Basic and acidic residues" evidence="1">
    <location>
        <begin position="451"/>
        <end position="465"/>
    </location>
</feature>
<gene>
    <name evidence="2" type="ORF">FRX31_031144</name>
</gene>
<dbReference type="Proteomes" id="UP000554482">
    <property type="component" value="Unassembled WGS sequence"/>
</dbReference>
<feature type="region of interest" description="Disordered" evidence="1">
    <location>
        <begin position="439"/>
        <end position="506"/>
    </location>
</feature>
<feature type="compositionally biased region" description="Basic and acidic residues" evidence="1">
    <location>
        <begin position="361"/>
        <end position="384"/>
    </location>
</feature>
<proteinExistence type="predicted"/>
<feature type="region of interest" description="Disordered" evidence="1">
    <location>
        <begin position="361"/>
        <end position="391"/>
    </location>
</feature>
<feature type="region of interest" description="Disordered" evidence="1">
    <location>
        <begin position="606"/>
        <end position="628"/>
    </location>
</feature>
<name>A0A7J6V2M6_THATH</name>
<dbReference type="EMBL" id="JABWDY010039032">
    <property type="protein sequence ID" value="KAF5179269.1"/>
    <property type="molecule type" value="Genomic_DNA"/>
</dbReference>
<organism evidence="2 3">
    <name type="scientific">Thalictrum thalictroides</name>
    <name type="common">Rue-anemone</name>
    <name type="synonym">Anemone thalictroides</name>
    <dbReference type="NCBI Taxonomy" id="46969"/>
    <lineage>
        <taxon>Eukaryota</taxon>
        <taxon>Viridiplantae</taxon>
        <taxon>Streptophyta</taxon>
        <taxon>Embryophyta</taxon>
        <taxon>Tracheophyta</taxon>
        <taxon>Spermatophyta</taxon>
        <taxon>Magnoliopsida</taxon>
        <taxon>Ranunculales</taxon>
        <taxon>Ranunculaceae</taxon>
        <taxon>Thalictroideae</taxon>
        <taxon>Thalictrum</taxon>
    </lineage>
</organism>
<dbReference type="AlphaFoldDB" id="A0A7J6V2M6"/>
<evidence type="ECO:0000256" key="1">
    <source>
        <dbReference type="SAM" id="MobiDB-lite"/>
    </source>
</evidence>